<evidence type="ECO:0000256" key="3">
    <source>
        <dbReference type="ARBA" id="ARBA00022448"/>
    </source>
</evidence>
<feature type="domain" description="Amino acid transporter transmembrane" evidence="10">
    <location>
        <begin position="22"/>
        <end position="374"/>
    </location>
</feature>
<dbReference type="InterPro" id="IPR013057">
    <property type="entry name" value="AA_transpt_TM"/>
</dbReference>
<evidence type="ECO:0000313" key="12">
    <source>
        <dbReference type="Proteomes" id="UP000738359"/>
    </source>
</evidence>
<keyword evidence="4 9" id="KW-0812">Transmembrane</keyword>
<dbReference type="PANTHER" id="PTHR22950:SF458">
    <property type="entry name" value="SODIUM-COUPLED NEUTRAL AMINO ACID TRANSPORTER 11-RELATED"/>
    <property type="match status" value="1"/>
</dbReference>
<evidence type="ECO:0000256" key="4">
    <source>
        <dbReference type="ARBA" id="ARBA00022692"/>
    </source>
</evidence>
<protein>
    <recommendedName>
        <fullName evidence="10">Amino acid transporter transmembrane domain-containing protein</fullName>
    </recommendedName>
</protein>
<evidence type="ECO:0000256" key="2">
    <source>
        <dbReference type="ARBA" id="ARBA00008066"/>
    </source>
</evidence>
<feature type="compositionally biased region" description="Acidic residues" evidence="8">
    <location>
        <begin position="407"/>
        <end position="427"/>
    </location>
</feature>
<feature type="transmembrane region" description="Helical" evidence="9">
    <location>
        <begin position="162"/>
        <end position="181"/>
    </location>
</feature>
<dbReference type="Pfam" id="PF01490">
    <property type="entry name" value="Aa_trans"/>
    <property type="match status" value="1"/>
</dbReference>
<evidence type="ECO:0000259" key="10">
    <source>
        <dbReference type="Pfam" id="PF01490"/>
    </source>
</evidence>
<evidence type="ECO:0000256" key="5">
    <source>
        <dbReference type="ARBA" id="ARBA00022970"/>
    </source>
</evidence>
<dbReference type="OrthoDB" id="28208at2759"/>
<evidence type="ECO:0000256" key="7">
    <source>
        <dbReference type="ARBA" id="ARBA00023136"/>
    </source>
</evidence>
<keyword evidence="7 9" id="KW-0472">Membrane</keyword>
<dbReference type="GO" id="GO:0016020">
    <property type="term" value="C:membrane"/>
    <property type="evidence" value="ECO:0007669"/>
    <property type="project" value="UniProtKB-SubCell"/>
</dbReference>
<feature type="transmembrane region" description="Helical" evidence="9">
    <location>
        <begin position="280"/>
        <end position="300"/>
    </location>
</feature>
<keyword evidence="5" id="KW-0029">Amino-acid transport</keyword>
<dbReference type="AlphaFoldDB" id="A0A9P6J5Y3"/>
<evidence type="ECO:0000256" key="1">
    <source>
        <dbReference type="ARBA" id="ARBA00004141"/>
    </source>
</evidence>
<comment type="caution">
    <text evidence="11">The sequence shown here is derived from an EMBL/GenBank/DDBJ whole genome shotgun (WGS) entry which is preliminary data.</text>
</comment>
<organism evidence="11 12">
    <name type="scientific">Mortierella alpina</name>
    <name type="common">Oleaginous fungus</name>
    <name type="synonym">Mortierella renispora</name>
    <dbReference type="NCBI Taxonomy" id="64518"/>
    <lineage>
        <taxon>Eukaryota</taxon>
        <taxon>Fungi</taxon>
        <taxon>Fungi incertae sedis</taxon>
        <taxon>Mucoromycota</taxon>
        <taxon>Mortierellomycotina</taxon>
        <taxon>Mortierellomycetes</taxon>
        <taxon>Mortierellales</taxon>
        <taxon>Mortierellaceae</taxon>
        <taxon>Mortierella</taxon>
    </lineage>
</organism>
<feature type="transmembrane region" description="Helical" evidence="9">
    <location>
        <begin position="27"/>
        <end position="47"/>
    </location>
</feature>
<evidence type="ECO:0000256" key="9">
    <source>
        <dbReference type="SAM" id="Phobius"/>
    </source>
</evidence>
<name>A0A9P6J5Y3_MORAP</name>
<dbReference type="EMBL" id="JAAAHY010000474">
    <property type="protein sequence ID" value="KAF9963370.1"/>
    <property type="molecule type" value="Genomic_DNA"/>
</dbReference>
<proteinExistence type="inferred from homology"/>
<dbReference type="PANTHER" id="PTHR22950">
    <property type="entry name" value="AMINO ACID TRANSPORTER"/>
    <property type="match status" value="1"/>
</dbReference>
<feature type="transmembrane region" description="Helical" evidence="9">
    <location>
        <begin position="54"/>
        <end position="76"/>
    </location>
</feature>
<gene>
    <name evidence="11" type="ORF">BGZ70_007459</name>
</gene>
<feature type="transmembrane region" description="Helical" evidence="9">
    <location>
        <begin position="238"/>
        <end position="260"/>
    </location>
</feature>
<feature type="transmembrane region" description="Helical" evidence="9">
    <location>
        <begin position="346"/>
        <end position="370"/>
    </location>
</feature>
<feature type="region of interest" description="Disordered" evidence="8">
    <location>
        <begin position="392"/>
        <end position="428"/>
    </location>
</feature>
<accession>A0A9P6J5Y3</accession>
<comment type="subcellular location">
    <subcellularLocation>
        <location evidence="1">Membrane</location>
        <topology evidence="1">Multi-pass membrane protein</topology>
    </subcellularLocation>
</comment>
<evidence type="ECO:0000256" key="6">
    <source>
        <dbReference type="ARBA" id="ARBA00022989"/>
    </source>
</evidence>
<sequence length="539" mass="58354">MSRSGSTSGRANSIDQPGAGSCSVLEVSFNILNCTVGSGILALSFAIKESGFGLGIILSIAVAILCWLALYTLIVTGQKIGIYKYAILCEATMGSFGFYLLNGMIFFQTAGACITYMIVIGDTIPTVLSILGWESSRQWVIFLSSIVFILPLLFYRSIGSLARVSMISVMTLPPILFAVAIRGFEYAPEHKRSYDFVGNNVFPAIGVMAFAMLSAQTAFLNFATLAQPTKKAWAQATGIAVSLSWMISFVFAIIGFIAFGEDVQPNIFNSFPLTDGLINAGRGLLGFSMFLTFPQAFYPARAAAHKVLGHEDNVRIPTDKQHVYTTLGLFIPVLVCGVFVADLGLLYQLIGGFCSTFLAYIIPASCYFLVFWRKTPITFNGAILTGGHGSHDGSDAQLVGEHGQDRYEDDEDSLEEEQEEQGQEEEERLLKQKLARERKSDLALEEAHSATPAAAAHLNRNHGHYGAISSQSLSLSTSESAQSGVSLADLAGTSTRSARRRGNKTELWLDISAGVLLVFGVFVMVLSTTITLRKMIGYV</sequence>
<keyword evidence="3" id="KW-0813">Transport</keyword>
<keyword evidence="6 9" id="KW-1133">Transmembrane helix</keyword>
<comment type="similarity">
    <text evidence="2">Belongs to the amino acid/polyamine transporter 2 family.</text>
</comment>
<feature type="transmembrane region" description="Helical" evidence="9">
    <location>
        <begin position="507"/>
        <end position="530"/>
    </location>
</feature>
<evidence type="ECO:0000313" key="11">
    <source>
        <dbReference type="EMBL" id="KAF9963370.1"/>
    </source>
</evidence>
<keyword evidence="12" id="KW-1185">Reference proteome</keyword>
<dbReference type="Proteomes" id="UP000738359">
    <property type="component" value="Unassembled WGS sequence"/>
</dbReference>
<reference evidence="11" key="1">
    <citation type="journal article" date="2020" name="Fungal Divers.">
        <title>Resolving the Mortierellaceae phylogeny through synthesis of multi-gene phylogenetics and phylogenomics.</title>
        <authorList>
            <person name="Vandepol N."/>
            <person name="Liber J."/>
            <person name="Desiro A."/>
            <person name="Na H."/>
            <person name="Kennedy M."/>
            <person name="Barry K."/>
            <person name="Grigoriev I.V."/>
            <person name="Miller A.N."/>
            <person name="O'Donnell K."/>
            <person name="Stajich J.E."/>
            <person name="Bonito G."/>
        </authorList>
    </citation>
    <scope>NUCLEOTIDE SEQUENCE</scope>
    <source>
        <strain evidence="11">CK1249</strain>
    </source>
</reference>
<evidence type="ECO:0000256" key="8">
    <source>
        <dbReference type="SAM" id="MobiDB-lite"/>
    </source>
</evidence>
<feature type="transmembrane region" description="Helical" evidence="9">
    <location>
        <begin position="201"/>
        <end position="226"/>
    </location>
</feature>
<dbReference type="GO" id="GO:0015179">
    <property type="term" value="F:L-amino acid transmembrane transporter activity"/>
    <property type="evidence" value="ECO:0007669"/>
    <property type="project" value="TreeGrafter"/>
</dbReference>
<feature type="transmembrane region" description="Helical" evidence="9">
    <location>
        <begin position="321"/>
        <end position="340"/>
    </location>
</feature>
<feature type="transmembrane region" description="Helical" evidence="9">
    <location>
        <begin position="139"/>
        <end position="155"/>
    </location>
</feature>